<feature type="transmembrane region" description="Helical" evidence="1">
    <location>
        <begin position="20"/>
        <end position="48"/>
    </location>
</feature>
<organism evidence="2 3">
    <name type="scientific">Ophiobolus disseminans</name>
    <dbReference type="NCBI Taxonomy" id="1469910"/>
    <lineage>
        <taxon>Eukaryota</taxon>
        <taxon>Fungi</taxon>
        <taxon>Dikarya</taxon>
        <taxon>Ascomycota</taxon>
        <taxon>Pezizomycotina</taxon>
        <taxon>Dothideomycetes</taxon>
        <taxon>Pleosporomycetidae</taxon>
        <taxon>Pleosporales</taxon>
        <taxon>Pleosporineae</taxon>
        <taxon>Phaeosphaeriaceae</taxon>
        <taxon>Ophiobolus</taxon>
    </lineage>
</organism>
<keyword evidence="1" id="KW-1133">Transmembrane helix</keyword>
<dbReference type="EMBL" id="MU006250">
    <property type="protein sequence ID" value="KAF2818669.1"/>
    <property type="molecule type" value="Genomic_DNA"/>
</dbReference>
<gene>
    <name evidence="2" type="ORF">CC86DRAFT_388789</name>
</gene>
<evidence type="ECO:0000313" key="3">
    <source>
        <dbReference type="Proteomes" id="UP000799424"/>
    </source>
</evidence>
<dbReference type="AlphaFoldDB" id="A0A6A6ZD81"/>
<proteinExistence type="predicted"/>
<evidence type="ECO:0000313" key="2">
    <source>
        <dbReference type="EMBL" id="KAF2818669.1"/>
    </source>
</evidence>
<keyword evidence="3" id="KW-1185">Reference proteome</keyword>
<dbReference type="Proteomes" id="UP000799424">
    <property type="component" value="Unassembled WGS sequence"/>
</dbReference>
<accession>A0A6A6ZD81</accession>
<name>A0A6A6ZD81_9PLEO</name>
<protein>
    <submittedName>
        <fullName evidence="2">Uncharacterized protein</fullName>
    </submittedName>
</protein>
<keyword evidence="1" id="KW-0472">Membrane</keyword>
<sequence>MNVLNFKSSTTATSSYRPILIKILFILCIPIFFYHLVPGFSAASGAFISDLTSRIRAHTSSEGYCTTEIGDAQCCTLYLDAAPCVDECRKQHVDRVTFTLTKEYEVCADTCLGTYAAACQKVESGS</sequence>
<reference evidence="2" key="1">
    <citation type="journal article" date="2020" name="Stud. Mycol.">
        <title>101 Dothideomycetes genomes: a test case for predicting lifestyles and emergence of pathogens.</title>
        <authorList>
            <person name="Haridas S."/>
            <person name="Albert R."/>
            <person name="Binder M."/>
            <person name="Bloem J."/>
            <person name="Labutti K."/>
            <person name="Salamov A."/>
            <person name="Andreopoulos B."/>
            <person name="Baker S."/>
            <person name="Barry K."/>
            <person name="Bills G."/>
            <person name="Bluhm B."/>
            <person name="Cannon C."/>
            <person name="Castanera R."/>
            <person name="Culley D."/>
            <person name="Daum C."/>
            <person name="Ezra D."/>
            <person name="Gonzalez J."/>
            <person name="Henrissat B."/>
            <person name="Kuo A."/>
            <person name="Liang C."/>
            <person name="Lipzen A."/>
            <person name="Lutzoni F."/>
            <person name="Magnuson J."/>
            <person name="Mondo S."/>
            <person name="Nolan M."/>
            <person name="Ohm R."/>
            <person name="Pangilinan J."/>
            <person name="Park H.-J."/>
            <person name="Ramirez L."/>
            <person name="Alfaro M."/>
            <person name="Sun H."/>
            <person name="Tritt A."/>
            <person name="Yoshinaga Y."/>
            <person name="Zwiers L.-H."/>
            <person name="Turgeon B."/>
            <person name="Goodwin S."/>
            <person name="Spatafora J."/>
            <person name="Crous P."/>
            <person name="Grigoriev I."/>
        </authorList>
    </citation>
    <scope>NUCLEOTIDE SEQUENCE</scope>
    <source>
        <strain evidence="2">CBS 113818</strain>
    </source>
</reference>
<evidence type="ECO:0000256" key="1">
    <source>
        <dbReference type="SAM" id="Phobius"/>
    </source>
</evidence>
<dbReference type="OrthoDB" id="3790043at2759"/>
<keyword evidence="1" id="KW-0812">Transmembrane</keyword>